<proteinExistence type="inferred from homology"/>
<dbReference type="InterPro" id="IPR036291">
    <property type="entry name" value="NAD(P)-bd_dom_sf"/>
</dbReference>
<keyword evidence="4" id="KW-0472">Membrane</keyword>
<dbReference type="Gene3D" id="3.40.50.720">
    <property type="entry name" value="NAD(P)-binding Rossmann-like Domain"/>
    <property type="match status" value="1"/>
</dbReference>
<sequence>MMAEAESNCSDSRWSLKGTTELVTGGTLGIGFSSFVLHFLALSFSFKFLVPSPCDWTLTHVAKSHSLINVCYRYAIVEELAGMGATVHTCARTESKLNDRLRDWNAKGFDVRGSVCDVSDRAQREQLTEKVSSGFNGKLNILINNVGTNFSKPTIGYTVADFSTLIATNIASAYHLSQLAHPLLKASGAGSIVFISSVAGVVSTGTGSIYAATKGNQVTNILCIVTFLH</sequence>
<evidence type="ECO:0000313" key="6">
    <source>
        <dbReference type="Proteomes" id="UP001227230"/>
    </source>
</evidence>
<accession>A0ABY9D025</accession>
<dbReference type="SUPFAM" id="SSF51735">
    <property type="entry name" value="NAD(P)-binding Rossmann-fold domains"/>
    <property type="match status" value="1"/>
</dbReference>
<evidence type="ECO:0000313" key="5">
    <source>
        <dbReference type="EMBL" id="WKA00979.1"/>
    </source>
</evidence>
<keyword evidence="1" id="KW-0521">NADP</keyword>
<keyword evidence="4" id="KW-0812">Transmembrane</keyword>
<protein>
    <recommendedName>
        <fullName evidence="7">Tropinone reductase-like</fullName>
    </recommendedName>
</protein>
<dbReference type="PRINTS" id="PR00081">
    <property type="entry name" value="GDHRDH"/>
</dbReference>
<dbReference type="PANTHER" id="PTHR42898:SF6">
    <property type="entry name" value="NADP-DEPENDENT MANNITOL DEHYDROGENASE"/>
    <property type="match status" value="1"/>
</dbReference>
<dbReference type="InterPro" id="IPR045000">
    <property type="entry name" value="TR"/>
</dbReference>
<dbReference type="PANTHER" id="PTHR42898">
    <property type="entry name" value="TROPINONE REDUCTASE"/>
    <property type="match status" value="1"/>
</dbReference>
<keyword evidence="2" id="KW-0560">Oxidoreductase</keyword>
<name>A0ABY9D025_VITVI</name>
<dbReference type="Proteomes" id="UP001227230">
    <property type="component" value="Chromosome 13"/>
</dbReference>
<gene>
    <name evidence="5" type="ORF">VitviT2T_019291</name>
</gene>
<comment type="similarity">
    <text evidence="3">Belongs to the short-chain dehydrogenases/reductases (SDR) family. SDR65C subfamily.</text>
</comment>
<dbReference type="Pfam" id="PF00106">
    <property type="entry name" value="adh_short"/>
    <property type="match status" value="1"/>
</dbReference>
<feature type="transmembrane region" description="Helical" evidence="4">
    <location>
        <begin position="22"/>
        <end position="42"/>
    </location>
</feature>
<dbReference type="EMBL" id="CP126660">
    <property type="protein sequence ID" value="WKA00979.1"/>
    <property type="molecule type" value="Genomic_DNA"/>
</dbReference>
<keyword evidence="4" id="KW-1133">Transmembrane helix</keyword>
<evidence type="ECO:0000256" key="2">
    <source>
        <dbReference type="ARBA" id="ARBA00023002"/>
    </source>
</evidence>
<evidence type="ECO:0000256" key="3">
    <source>
        <dbReference type="ARBA" id="ARBA00025714"/>
    </source>
</evidence>
<organism evidence="5 6">
    <name type="scientific">Vitis vinifera</name>
    <name type="common">Grape</name>
    <dbReference type="NCBI Taxonomy" id="29760"/>
    <lineage>
        <taxon>Eukaryota</taxon>
        <taxon>Viridiplantae</taxon>
        <taxon>Streptophyta</taxon>
        <taxon>Embryophyta</taxon>
        <taxon>Tracheophyta</taxon>
        <taxon>Spermatophyta</taxon>
        <taxon>Magnoliopsida</taxon>
        <taxon>eudicotyledons</taxon>
        <taxon>Gunneridae</taxon>
        <taxon>Pentapetalae</taxon>
        <taxon>rosids</taxon>
        <taxon>Vitales</taxon>
        <taxon>Vitaceae</taxon>
        <taxon>Viteae</taxon>
        <taxon>Vitis</taxon>
    </lineage>
</organism>
<reference evidence="5 6" key="1">
    <citation type="journal article" date="2023" name="Hortic Res">
        <title>The complete reference genome for grapevine (Vitis vinifera L.) genetics and breeding.</title>
        <authorList>
            <person name="Shi X."/>
            <person name="Cao S."/>
            <person name="Wang X."/>
            <person name="Huang S."/>
            <person name="Wang Y."/>
            <person name="Liu Z."/>
            <person name="Liu W."/>
            <person name="Leng X."/>
            <person name="Peng Y."/>
            <person name="Wang N."/>
            <person name="Wang Y."/>
            <person name="Ma Z."/>
            <person name="Xu X."/>
            <person name="Zhang F."/>
            <person name="Xue H."/>
            <person name="Zhong H."/>
            <person name="Wang Y."/>
            <person name="Zhang K."/>
            <person name="Velt A."/>
            <person name="Avia K."/>
            <person name="Holtgrawe D."/>
            <person name="Grimplet J."/>
            <person name="Matus J.T."/>
            <person name="Ware D."/>
            <person name="Wu X."/>
            <person name="Wang H."/>
            <person name="Liu C."/>
            <person name="Fang Y."/>
            <person name="Rustenholz C."/>
            <person name="Cheng Z."/>
            <person name="Xiao H."/>
            <person name="Zhou Y."/>
        </authorList>
    </citation>
    <scope>NUCLEOTIDE SEQUENCE [LARGE SCALE GENOMIC DNA]</scope>
    <source>
        <strain evidence="6">cv. Pinot noir / PN40024</strain>
        <tissue evidence="5">Leaf</tissue>
    </source>
</reference>
<evidence type="ECO:0000256" key="1">
    <source>
        <dbReference type="ARBA" id="ARBA00022857"/>
    </source>
</evidence>
<keyword evidence="6" id="KW-1185">Reference proteome</keyword>
<evidence type="ECO:0008006" key="7">
    <source>
        <dbReference type="Google" id="ProtNLM"/>
    </source>
</evidence>
<dbReference type="InterPro" id="IPR002347">
    <property type="entry name" value="SDR_fam"/>
</dbReference>
<evidence type="ECO:0000256" key="4">
    <source>
        <dbReference type="SAM" id="Phobius"/>
    </source>
</evidence>